<name>A0A5R9R8M9_9PSED</name>
<dbReference type="SUPFAM" id="SSF54523">
    <property type="entry name" value="Pili subunits"/>
    <property type="match status" value="1"/>
</dbReference>
<comment type="caution">
    <text evidence="3">The sequence shown here is derived from an EMBL/GenBank/DDBJ whole genome shotgun (WGS) entry which is preliminary data.</text>
</comment>
<dbReference type="RefSeq" id="WP_171049462.1">
    <property type="nucleotide sequence ID" value="NZ_SWDV01000006.1"/>
</dbReference>
<evidence type="ECO:0000313" key="3">
    <source>
        <dbReference type="EMBL" id="TLX79349.1"/>
    </source>
</evidence>
<dbReference type="InterPro" id="IPR045584">
    <property type="entry name" value="Pilin-like"/>
</dbReference>
<dbReference type="GO" id="GO:0007155">
    <property type="term" value="P:cell adhesion"/>
    <property type="evidence" value="ECO:0007669"/>
    <property type="project" value="InterPro"/>
</dbReference>
<dbReference type="Proteomes" id="UP000306635">
    <property type="component" value="Unassembled WGS sequence"/>
</dbReference>
<organism evidence="3 4">
    <name type="scientific">Pseudomonas nicosulfuronedens</name>
    <dbReference type="NCBI Taxonomy" id="2571105"/>
    <lineage>
        <taxon>Bacteria</taxon>
        <taxon>Pseudomonadati</taxon>
        <taxon>Pseudomonadota</taxon>
        <taxon>Gammaproteobacteria</taxon>
        <taxon>Pseudomonadales</taxon>
        <taxon>Pseudomonadaceae</taxon>
        <taxon>Pseudomonas</taxon>
    </lineage>
</organism>
<comment type="similarity">
    <text evidence="1">Belongs to the N-Me-Phe pilin family.</text>
</comment>
<dbReference type="EMBL" id="SWDV01000006">
    <property type="protein sequence ID" value="TLX79349.1"/>
    <property type="molecule type" value="Genomic_DNA"/>
</dbReference>
<reference evidence="3 4" key="1">
    <citation type="submission" date="2019-04" db="EMBL/GenBank/DDBJ databases">
        <authorList>
            <person name="Li M."/>
        </authorList>
    </citation>
    <scope>NUCLEOTIDE SEQUENCE [LARGE SCALE GENOMIC DNA]</scope>
    <source>
        <strain evidence="3 4">LAM1902</strain>
    </source>
</reference>
<dbReference type="AlphaFoldDB" id="A0A5R9R8M9"/>
<dbReference type="Gene3D" id="3.30.700.10">
    <property type="entry name" value="Glycoprotein, Type 4 Pilin"/>
    <property type="match status" value="1"/>
</dbReference>
<evidence type="ECO:0000313" key="4">
    <source>
        <dbReference type="Proteomes" id="UP000306635"/>
    </source>
</evidence>
<feature type="non-terminal residue" evidence="3">
    <location>
        <position position="1"/>
    </location>
</feature>
<proteinExistence type="inferred from homology"/>
<evidence type="ECO:0000256" key="1">
    <source>
        <dbReference type="ARBA" id="ARBA00005233"/>
    </source>
</evidence>
<sequence length="36" mass="3630">AGKTVVLQGSSSSAGAVTWTCNTGNLSAKYLPSNCR</sequence>
<protein>
    <recommendedName>
        <fullName evidence="2">Pilin</fullName>
    </recommendedName>
</protein>
<accession>A0A5R9R8M9</accession>
<dbReference type="Pfam" id="PF00114">
    <property type="entry name" value="Pilin"/>
    <property type="match status" value="1"/>
</dbReference>
<dbReference type="GO" id="GO:0009289">
    <property type="term" value="C:pilus"/>
    <property type="evidence" value="ECO:0007669"/>
    <property type="project" value="InterPro"/>
</dbReference>
<dbReference type="InterPro" id="IPR001082">
    <property type="entry name" value="Pilin"/>
</dbReference>
<evidence type="ECO:0000256" key="2">
    <source>
        <dbReference type="ARBA" id="ARBA00029638"/>
    </source>
</evidence>
<gene>
    <name evidence="3" type="ORF">FAS41_08110</name>
</gene>
<keyword evidence="4" id="KW-1185">Reference proteome</keyword>